<dbReference type="EMBL" id="CAXDID020000421">
    <property type="protein sequence ID" value="CAL6089614.1"/>
    <property type="molecule type" value="Genomic_DNA"/>
</dbReference>
<reference evidence="3" key="1">
    <citation type="submission" date="2023-06" db="EMBL/GenBank/DDBJ databases">
        <authorList>
            <person name="Kurt Z."/>
        </authorList>
    </citation>
    <scope>NUCLEOTIDE SEQUENCE</scope>
</reference>
<evidence type="ECO:0000313" key="4">
    <source>
        <dbReference type="EMBL" id="CAL6088995.1"/>
    </source>
</evidence>
<comment type="caution">
    <text evidence="3">The sequence shown here is derived from an EMBL/GenBank/DDBJ whole genome shotgun (WGS) entry which is preliminary data.</text>
</comment>
<evidence type="ECO:0000256" key="1">
    <source>
        <dbReference type="SAM" id="Phobius"/>
    </source>
</evidence>
<keyword evidence="1" id="KW-0812">Transmembrane</keyword>
<keyword evidence="1" id="KW-0472">Membrane</keyword>
<evidence type="ECO:0000313" key="2">
    <source>
        <dbReference type="EMBL" id="CAI9914261.1"/>
    </source>
</evidence>
<evidence type="ECO:0000313" key="6">
    <source>
        <dbReference type="Proteomes" id="UP001642409"/>
    </source>
</evidence>
<dbReference type="EMBL" id="CAXDID020000413">
    <property type="protein sequence ID" value="CAL6088995.1"/>
    <property type="molecule type" value="Genomic_DNA"/>
</dbReference>
<feature type="transmembrane region" description="Helical" evidence="1">
    <location>
        <begin position="142"/>
        <end position="162"/>
    </location>
</feature>
<dbReference type="AlphaFoldDB" id="A0AA86P9M7"/>
<organism evidence="3">
    <name type="scientific">Hexamita inflata</name>
    <dbReference type="NCBI Taxonomy" id="28002"/>
    <lineage>
        <taxon>Eukaryota</taxon>
        <taxon>Metamonada</taxon>
        <taxon>Diplomonadida</taxon>
        <taxon>Hexamitidae</taxon>
        <taxon>Hexamitinae</taxon>
        <taxon>Hexamita</taxon>
    </lineage>
</organism>
<dbReference type="Proteomes" id="UP001642409">
    <property type="component" value="Unassembled WGS sequence"/>
</dbReference>
<proteinExistence type="predicted"/>
<feature type="transmembrane region" description="Helical" evidence="1">
    <location>
        <begin position="66"/>
        <end position="88"/>
    </location>
</feature>
<accession>A0AA86P9M7</accession>
<evidence type="ECO:0000313" key="5">
    <source>
        <dbReference type="EMBL" id="CAL6089614.1"/>
    </source>
</evidence>
<evidence type="ECO:0000313" key="3">
    <source>
        <dbReference type="EMBL" id="CAI9934711.1"/>
    </source>
</evidence>
<keyword evidence="6" id="KW-1185">Reference proteome</keyword>
<dbReference type="EMBL" id="CATOUU010000047">
    <property type="protein sequence ID" value="CAI9914261.1"/>
    <property type="molecule type" value="Genomic_DNA"/>
</dbReference>
<dbReference type="EMBL" id="CATOUU010000582">
    <property type="protein sequence ID" value="CAI9934711.1"/>
    <property type="molecule type" value="Genomic_DNA"/>
</dbReference>
<sequence>MYNESHCVSRYRAVIYTNAQLIKLIMAQTRFCWTGRRQASTIMNLHMLFDLVGKLVPSIKRFKLKLAPGLVMCYCRVLFCVLFVLITLPRTQPVIQSDAASFAIEIAFSLSQSLLYTSCIMQYQNNFTNPLDRQKASFYQNVLYQGGIGLGAIIGVCIKFLFE</sequence>
<name>A0AA86P9M7_9EUKA</name>
<keyword evidence="1" id="KW-1133">Transmembrane helix</keyword>
<reference evidence="4 6" key="2">
    <citation type="submission" date="2024-07" db="EMBL/GenBank/DDBJ databases">
        <authorList>
            <person name="Akdeniz Z."/>
        </authorList>
    </citation>
    <scope>NUCLEOTIDE SEQUENCE [LARGE SCALE GENOMIC DNA]</scope>
</reference>
<gene>
    <name evidence="2" type="ORF">HINF_LOCUS1906</name>
    <name evidence="3" type="ORF">HINF_LOCUS22356</name>
    <name evidence="4" type="ORF">HINF_LOCUS64480</name>
    <name evidence="5" type="ORF">HINF_LOCUS64914</name>
</gene>
<protein>
    <submittedName>
        <fullName evidence="3">Equilibrative nucleoside transporter family protein</fullName>
    </submittedName>
    <submittedName>
        <fullName evidence="4">Equilibrative_nucleoside transporter family protein</fullName>
    </submittedName>
</protein>